<dbReference type="SUPFAM" id="SSF102405">
    <property type="entry name" value="MCP/YpsA-like"/>
    <property type="match status" value="1"/>
</dbReference>
<proteinExistence type="inferred from homology"/>
<accession>A6G470</accession>
<dbReference type="EMBL" id="ABCS01000020">
    <property type="protein sequence ID" value="EDM79393.1"/>
    <property type="molecule type" value="Genomic_DNA"/>
</dbReference>
<dbReference type="EC" id="3.2.2.n1" evidence="3"/>
<reference evidence="4 5" key="1">
    <citation type="submission" date="2007-06" db="EMBL/GenBank/DDBJ databases">
        <authorList>
            <person name="Shimkets L."/>
            <person name="Ferriera S."/>
            <person name="Johnson J."/>
            <person name="Kravitz S."/>
            <person name="Beeson K."/>
            <person name="Sutton G."/>
            <person name="Rogers Y.-H."/>
            <person name="Friedman R."/>
            <person name="Frazier M."/>
            <person name="Venter J.C."/>
        </authorList>
    </citation>
    <scope>NUCLEOTIDE SEQUENCE [LARGE SCALE GENOMIC DNA]</scope>
    <source>
        <strain evidence="4 5">SIR-1</strain>
    </source>
</reference>
<dbReference type="STRING" id="391625.PPSIR1_02531"/>
<evidence type="ECO:0000256" key="3">
    <source>
        <dbReference type="RuleBase" id="RU363015"/>
    </source>
</evidence>
<dbReference type="Gene3D" id="3.40.50.450">
    <property type="match status" value="1"/>
</dbReference>
<dbReference type="PANTHER" id="PTHR31223:SF70">
    <property type="entry name" value="LOG FAMILY PROTEIN YJL055W"/>
    <property type="match status" value="1"/>
</dbReference>
<dbReference type="RefSeq" id="WP_006971519.1">
    <property type="nucleotide sequence ID" value="NZ_ABCS01000020.1"/>
</dbReference>
<dbReference type="Proteomes" id="UP000005801">
    <property type="component" value="Unassembled WGS sequence"/>
</dbReference>
<protein>
    <recommendedName>
        <fullName evidence="3">Cytokinin riboside 5'-monophosphate phosphoribohydrolase</fullName>
        <ecNumber evidence="3">3.2.2.n1</ecNumber>
    </recommendedName>
</protein>
<name>A6G470_9BACT</name>
<dbReference type="AlphaFoldDB" id="A6G470"/>
<gene>
    <name evidence="4" type="ORF">PPSIR1_02531</name>
</gene>
<keyword evidence="3" id="KW-0203">Cytokinin biosynthesis</keyword>
<evidence type="ECO:0000313" key="4">
    <source>
        <dbReference type="EMBL" id="EDM79393.1"/>
    </source>
</evidence>
<dbReference type="eggNOG" id="COG1611">
    <property type="taxonomic scope" value="Bacteria"/>
</dbReference>
<organism evidence="4 5">
    <name type="scientific">Plesiocystis pacifica SIR-1</name>
    <dbReference type="NCBI Taxonomy" id="391625"/>
    <lineage>
        <taxon>Bacteria</taxon>
        <taxon>Pseudomonadati</taxon>
        <taxon>Myxococcota</taxon>
        <taxon>Polyangia</taxon>
        <taxon>Nannocystales</taxon>
        <taxon>Nannocystaceae</taxon>
        <taxon>Plesiocystis</taxon>
    </lineage>
</organism>
<sequence length="170" mass="17878">MGARPEYVAAARAMGEALAARGLSLVYGGGHVGLMGVVADAALERGAEVVGVIPEFLEAREVGHRGLTQLHVVSGMHPRKAQMAALGDAFVALPGGMGTLEELFEMLTWAQVGLHQKPIGLLDVGGYWQPLVAMVEHMIAEGFVAPEHRALLRVEAEVDALLDRLVPGAA</sequence>
<dbReference type="InterPro" id="IPR031100">
    <property type="entry name" value="LOG_fam"/>
</dbReference>
<evidence type="ECO:0000256" key="1">
    <source>
        <dbReference type="ARBA" id="ARBA00000274"/>
    </source>
</evidence>
<dbReference type="InterPro" id="IPR005269">
    <property type="entry name" value="LOG"/>
</dbReference>
<comment type="similarity">
    <text evidence="2 3">Belongs to the LOG family.</text>
</comment>
<comment type="catalytic activity">
    <reaction evidence="1">
        <text>AMP + H2O = D-ribose 5-phosphate + adenine</text>
        <dbReference type="Rhea" id="RHEA:20129"/>
        <dbReference type="ChEBI" id="CHEBI:15377"/>
        <dbReference type="ChEBI" id="CHEBI:16708"/>
        <dbReference type="ChEBI" id="CHEBI:78346"/>
        <dbReference type="ChEBI" id="CHEBI:456215"/>
        <dbReference type="EC" id="3.2.2.4"/>
    </reaction>
</comment>
<comment type="caution">
    <text evidence="4">The sequence shown here is derived from an EMBL/GenBank/DDBJ whole genome shotgun (WGS) entry which is preliminary data.</text>
</comment>
<keyword evidence="5" id="KW-1185">Reference proteome</keyword>
<dbReference type="NCBIfam" id="TIGR00730">
    <property type="entry name" value="Rossman fold protein, TIGR00730 family"/>
    <property type="match status" value="1"/>
</dbReference>
<dbReference type="GO" id="GO:0008714">
    <property type="term" value="F:AMP nucleosidase activity"/>
    <property type="evidence" value="ECO:0007669"/>
    <property type="project" value="UniProtKB-EC"/>
</dbReference>
<dbReference type="Pfam" id="PF03641">
    <property type="entry name" value="Lysine_decarbox"/>
    <property type="match status" value="1"/>
</dbReference>
<dbReference type="GO" id="GO:0005829">
    <property type="term" value="C:cytosol"/>
    <property type="evidence" value="ECO:0007669"/>
    <property type="project" value="TreeGrafter"/>
</dbReference>
<dbReference type="PANTHER" id="PTHR31223">
    <property type="entry name" value="LOG FAMILY PROTEIN YJL055W"/>
    <property type="match status" value="1"/>
</dbReference>
<keyword evidence="3" id="KW-0378">Hydrolase</keyword>
<dbReference type="GO" id="GO:0009691">
    <property type="term" value="P:cytokinin biosynthetic process"/>
    <property type="evidence" value="ECO:0007669"/>
    <property type="project" value="UniProtKB-UniRule"/>
</dbReference>
<evidence type="ECO:0000256" key="2">
    <source>
        <dbReference type="ARBA" id="ARBA00006763"/>
    </source>
</evidence>
<evidence type="ECO:0000313" key="5">
    <source>
        <dbReference type="Proteomes" id="UP000005801"/>
    </source>
</evidence>